<keyword evidence="3" id="KW-1185">Reference proteome</keyword>
<sequence length="172" mass="19024">NRSTPRPVRHRLLTALVSLSLLACILWARREPGLPEARSFVCGPLAQQRRSERCQSSASAPSGVPETFSSTVVAAEVENLKSQVASAREISEPEFWALVRDLRVEEALIASWSGKQLLARLLPEGELVAVKEESEVEDLRNKLLLEGVTVRYPASELLTQDEALEKAQYSSE</sequence>
<evidence type="ECO:0000313" key="2">
    <source>
        <dbReference type="EMBL" id="CAE8592872.1"/>
    </source>
</evidence>
<reference evidence="2" key="1">
    <citation type="submission" date="2021-02" db="EMBL/GenBank/DDBJ databases">
        <authorList>
            <person name="Dougan E. K."/>
            <person name="Rhodes N."/>
            <person name="Thang M."/>
            <person name="Chan C."/>
        </authorList>
    </citation>
    <scope>NUCLEOTIDE SEQUENCE</scope>
</reference>
<dbReference type="AlphaFoldDB" id="A0A813E5H7"/>
<accession>A0A813E5H7</accession>
<name>A0A813E5H7_POLGL</name>
<dbReference type="EMBL" id="CAJNNV010005947">
    <property type="protein sequence ID" value="CAE8592872.1"/>
    <property type="molecule type" value="Genomic_DNA"/>
</dbReference>
<organism evidence="2 3">
    <name type="scientific">Polarella glacialis</name>
    <name type="common">Dinoflagellate</name>
    <dbReference type="NCBI Taxonomy" id="89957"/>
    <lineage>
        <taxon>Eukaryota</taxon>
        <taxon>Sar</taxon>
        <taxon>Alveolata</taxon>
        <taxon>Dinophyceae</taxon>
        <taxon>Suessiales</taxon>
        <taxon>Suessiaceae</taxon>
        <taxon>Polarella</taxon>
    </lineage>
</organism>
<feature type="non-terminal residue" evidence="2">
    <location>
        <position position="1"/>
    </location>
</feature>
<evidence type="ECO:0000256" key="1">
    <source>
        <dbReference type="SAM" id="SignalP"/>
    </source>
</evidence>
<comment type="caution">
    <text evidence="2">The sequence shown here is derived from an EMBL/GenBank/DDBJ whole genome shotgun (WGS) entry which is preliminary data.</text>
</comment>
<proteinExistence type="predicted"/>
<feature type="signal peptide" evidence="1">
    <location>
        <begin position="1"/>
        <end position="28"/>
    </location>
</feature>
<keyword evidence="1" id="KW-0732">Signal</keyword>
<gene>
    <name evidence="2" type="ORF">PGLA1383_LOCUS11492</name>
</gene>
<evidence type="ECO:0000313" key="3">
    <source>
        <dbReference type="Proteomes" id="UP000654075"/>
    </source>
</evidence>
<feature type="non-terminal residue" evidence="2">
    <location>
        <position position="172"/>
    </location>
</feature>
<dbReference type="OrthoDB" id="441533at2759"/>
<protein>
    <submittedName>
        <fullName evidence="2">Uncharacterized protein</fullName>
    </submittedName>
</protein>
<dbReference type="Proteomes" id="UP000654075">
    <property type="component" value="Unassembled WGS sequence"/>
</dbReference>
<feature type="chain" id="PRO_5032301695" evidence="1">
    <location>
        <begin position="29"/>
        <end position="172"/>
    </location>
</feature>